<reference evidence="3" key="1">
    <citation type="submission" date="2018-02" db="EMBL/GenBank/DDBJ databases">
        <title>Rhizophora mucronata_Transcriptome.</title>
        <authorList>
            <person name="Meera S.P."/>
            <person name="Sreeshan A."/>
            <person name="Augustine A."/>
        </authorList>
    </citation>
    <scope>NUCLEOTIDE SEQUENCE</scope>
    <source>
        <tissue evidence="3">Leaf</tissue>
    </source>
</reference>
<feature type="region of interest" description="Disordered" evidence="1">
    <location>
        <begin position="111"/>
        <end position="205"/>
    </location>
</feature>
<dbReference type="PANTHER" id="PTHR34449:SF2">
    <property type="entry name" value="RHO TERMINATION FACTOR"/>
    <property type="match status" value="1"/>
</dbReference>
<proteinExistence type="predicted"/>
<dbReference type="GO" id="GO:0006353">
    <property type="term" value="P:DNA-templated transcription termination"/>
    <property type="evidence" value="ECO:0007669"/>
    <property type="project" value="InterPro"/>
</dbReference>
<sequence length="262" mass="28814">MGAAAFYPHSGLNLSSFLGFNNQLKLGKPICSLRDGPLAFASWKVVLQSTYSGTDSDGNNIDGPKKSSAPRRTRKIDENKKSQFSDGKPPKSSSQEEILALFRRIQSSISKKESVNRNKRNSKLGEENSHVESILEVLRQPGKQAKGPTKVREASKVKARQRGMPNSGQTPQNYAQHSADQKLTRPPSNFVKRTPIPSPSSPRGIAVQITSELSAATSISPALESPKLEEMKLPELKELAKSRGFRGYSKLKKCELLELLRS</sequence>
<evidence type="ECO:0000313" key="3">
    <source>
        <dbReference type="EMBL" id="MBW94974.1"/>
    </source>
</evidence>
<dbReference type="AlphaFoldDB" id="A0A2P2JNC7"/>
<dbReference type="EMBL" id="GGEC01014491">
    <property type="protein sequence ID" value="MBW94974.1"/>
    <property type="molecule type" value="Transcribed_RNA"/>
</dbReference>
<feature type="compositionally biased region" description="Polar residues" evidence="1">
    <location>
        <begin position="164"/>
        <end position="178"/>
    </location>
</feature>
<name>A0A2P2JNC7_RHIMU</name>
<dbReference type="InterPro" id="IPR011112">
    <property type="entry name" value="Rho-like_N"/>
</dbReference>
<evidence type="ECO:0000256" key="1">
    <source>
        <dbReference type="SAM" id="MobiDB-lite"/>
    </source>
</evidence>
<protein>
    <submittedName>
        <fullName evidence="3">Uncharacterized protein LOC8275157</fullName>
    </submittedName>
</protein>
<dbReference type="Pfam" id="PF07498">
    <property type="entry name" value="Rho_N"/>
    <property type="match status" value="1"/>
</dbReference>
<dbReference type="PANTHER" id="PTHR34449">
    <property type="entry name" value="RHO TERMINATION FACTOR"/>
    <property type="match status" value="1"/>
</dbReference>
<dbReference type="Gene3D" id="1.10.720.10">
    <property type="match status" value="1"/>
</dbReference>
<organism evidence="3">
    <name type="scientific">Rhizophora mucronata</name>
    <name type="common">Asiatic mangrove</name>
    <dbReference type="NCBI Taxonomy" id="61149"/>
    <lineage>
        <taxon>Eukaryota</taxon>
        <taxon>Viridiplantae</taxon>
        <taxon>Streptophyta</taxon>
        <taxon>Embryophyta</taxon>
        <taxon>Tracheophyta</taxon>
        <taxon>Spermatophyta</taxon>
        <taxon>Magnoliopsida</taxon>
        <taxon>eudicotyledons</taxon>
        <taxon>Gunneridae</taxon>
        <taxon>Pentapetalae</taxon>
        <taxon>rosids</taxon>
        <taxon>fabids</taxon>
        <taxon>Malpighiales</taxon>
        <taxon>Rhizophoraceae</taxon>
        <taxon>Rhizophora</taxon>
    </lineage>
</organism>
<feature type="domain" description="Rho termination factor-like N-terminal" evidence="2">
    <location>
        <begin position="228"/>
        <end position="258"/>
    </location>
</feature>
<evidence type="ECO:0000259" key="2">
    <source>
        <dbReference type="Pfam" id="PF07498"/>
    </source>
</evidence>
<feature type="region of interest" description="Disordered" evidence="1">
    <location>
        <begin position="54"/>
        <end position="95"/>
    </location>
</feature>
<accession>A0A2P2JNC7</accession>